<name>A0A920D0L2_9BACL</name>
<feature type="transmembrane region" description="Helical" evidence="1">
    <location>
        <begin position="46"/>
        <end position="66"/>
    </location>
</feature>
<evidence type="ECO:0008006" key="4">
    <source>
        <dbReference type="Google" id="ProtNLM"/>
    </source>
</evidence>
<reference evidence="2" key="1">
    <citation type="submission" date="2021-03" db="EMBL/GenBank/DDBJ databases">
        <title>Antimicrobial resistance genes in bacteria isolated from Japanese honey, and their potential for conferring macrolide and lincosamide resistance in the American foulbrood pathogen Paenibacillus larvae.</title>
        <authorList>
            <person name="Okamoto M."/>
            <person name="Kumagai M."/>
            <person name="Kanamori H."/>
            <person name="Takamatsu D."/>
        </authorList>
    </citation>
    <scope>NUCLEOTIDE SEQUENCE</scope>
    <source>
        <strain evidence="2">J40TS1</strain>
    </source>
</reference>
<keyword evidence="1" id="KW-0812">Transmembrane</keyword>
<evidence type="ECO:0000313" key="3">
    <source>
        <dbReference type="Proteomes" id="UP000683139"/>
    </source>
</evidence>
<evidence type="ECO:0000256" key="1">
    <source>
        <dbReference type="SAM" id="Phobius"/>
    </source>
</evidence>
<organism evidence="2 3">
    <name type="scientific">Paenibacillus montaniterrae</name>
    <dbReference type="NCBI Taxonomy" id="429341"/>
    <lineage>
        <taxon>Bacteria</taxon>
        <taxon>Bacillati</taxon>
        <taxon>Bacillota</taxon>
        <taxon>Bacilli</taxon>
        <taxon>Bacillales</taxon>
        <taxon>Paenibacillaceae</taxon>
        <taxon>Paenibacillus</taxon>
    </lineage>
</organism>
<gene>
    <name evidence="2" type="ORF">J40TS1_43250</name>
</gene>
<sequence>MKNDDLEQILRQALASKAEPDETLNNSLIEKIKERSQMKQAYRRKLSVGLLAAVLLLVLSVSAYAATQLFSPKQVAEHFGDQLLAEAFDSKDAIEINQSKNSGDYRFTLHGIVSGAGLSAFEHSSEEIYSDRTYAVVSIMRQDGEPMPSTADDEYGKVPFFISPLIKGQEPWRVNIVTMNGAYNEAVIDGVMYRLIECDQVEVFADRGVYLAISSGSTFFSKEAFKYDAATGEIHVNENYAGAALLFDLPLATAKADEEKAESYLKKLLNPTPEEPSDEEMEMQSWIDSLRAKIRNGEEIGETIADSIKEVTYDDSGNIVYTYENRSATILLENLFEEGQVGFTDRRLSVSGEGKVYQAVLFHKDENGVITGRIVILDEENNPK</sequence>
<comment type="caution">
    <text evidence="2">The sequence shown here is derived from an EMBL/GenBank/DDBJ whole genome shotgun (WGS) entry which is preliminary data.</text>
</comment>
<protein>
    <recommendedName>
        <fullName evidence="4">DUF4179 domain-containing protein</fullName>
    </recommendedName>
</protein>
<proteinExistence type="predicted"/>
<keyword evidence="1" id="KW-1133">Transmembrane helix</keyword>
<accession>A0A920D0L2</accession>
<evidence type="ECO:0000313" key="2">
    <source>
        <dbReference type="EMBL" id="GIP18683.1"/>
    </source>
</evidence>
<keyword evidence="3" id="KW-1185">Reference proteome</keyword>
<dbReference type="EMBL" id="BOSE01000010">
    <property type="protein sequence ID" value="GIP18683.1"/>
    <property type="molecule type" value="Genomic_DNA"/>
</dbReference>
<keyword evidence="1" id="KW-0472">Membrane</keyword>
<dbReference type="Proteomes" id="UP000683139">
    <property type="component" value="Unassembled WGS sequence"/>
</dbReference>
<dbReference type="AlphaFoldDB" id="A0A920D0L2"/>